<dbReference type="Proteomes" id="UP000766336">
    <property type="component" value="Unassembled WGS sequence"/>
</dbReference>
<comment type="caution">
    <text evidence="9">The sequence shown here is derived from an EMBL/GenBank/DDBJ whole genome shotgun (WGS) entry which is preliminary data.</text>
</comment>
<comment type="similarity">
    <text evidence="7">Belongs to the RnpA family.</text>
</comment>
<dbReference type="SUPFAM" id="SSF54211">
    <property type="entry name" value="Ribosomal protein S5 domain 2-like"/>
    <property type="match status" value="1"/>
</dbReference>
<proteinExistence type="inferred from homology"/>
<dbReference type="NCBIfam" id="TIGR00188">
    <property type="entry name" value="rnpA"/>
    <property type="match status" value="1"/>
</dbReference>
<keyword evidence="3 7" id="KW-0540">Nuclease</keyword>
<evidence type="ECO:0000256" key="4">
    <source>
        <dbReference type="ARBA" id="ARBA00022759"/>
    </source>
</evidence>
<evidence type="ECO:0000256" key="8">
    <source>
        <dbReference type="NCBIfam" id="TIGR00188"/>
    </source>
</evidence>
<keyword evidence="10" id="KW-1185">Reference proteome</keyword>
<evidence type="ECO:0000256" key="5">
    <source>
        <dbReference type="ARBA" id="ARBA00022801"/>
    </source>
</evidence>
<keyword evidence="6 7" id="KW-0694">RNA-binding</keyword>
<dbReference type="InterPro" id="IPR014721">
    <property type="entry name" value="Ribsml_uS5_D2-typ_fold_subgr"/>
</dbReference>
<dbReference type="InterPro" id="IPR000100">
    <property type="entry name" value="RNase_P"/>
</dbReference>
<accession>A0ABS5QEI8</accession>
<gene>
    <name evidence="7 9" type="primary">rnpA</name>
    <name evidence="9" type="ORF">KHU32_14275</name>
</gene>
<comment type="catalytic activity">
    <reaction evidence="7">
        <text>Endonucleolytic cleavage of RNA, removing 5'-extranucleotides from tRNA precursor.</text>
        <dbReference type="EC" id="3.1.26.5"/>
    </reaction>
</comment>
<evidence type="ECO:0000256" key="1">
    <source>
        <dbReference type="ARBA" id="ARBA00002663"/>
    </source>
</evidence>
<dbReference type="InterPro" id="IPR020568">
    <property type="entry name" value="Ribosomal_Su5_D2-typ_SF"/>
</dbReference>
<evidence type="ECO:0000256" key="3">
    <source>
        <dbReference type="ARBA" id="ARBA00022722"/>
    </source>
</evidence>
<dbReference type="GO" id="GO:0004526">
    <property type="term" value="F:ribonuclease P activity"/>
    <property type="evidence" value="ECO:0007669"/>
    <property type="project" value="UniProtKB-EC"/>
</dbReference>
<dbReference type="EMBL" id="JAHCDA010000002">
    <property type="protein sequence ID" value="MBS7812115.1"/>
    <property type="molecule type" value="Genomic_DNA"/>
</dbReference>
<evidence type="ECO:0000256" key="7">
    <source>
        <dbReference type="HAMAP-Rule" id="MF_00227"/>
    </source>
</evidence>
<dbReference type="EC" id="3.1.26.5" evidence="7 8"/>
<dbReference type="Pfam" id="PF00825">
    <property type="entry name" value="Ribonuclease_P"/>
    <property type="match status" value="1"/>
</dbReference>
<keyword evidence="2 7" id="KW-0819">tRNA processing</keyword>
<evidence type="ECO:0000313" key="10">
    <source>
        <dbReference type="Proteomes" id="UP000766336"/>
    </source>
</evidence>
<comment type="subunit">
    <text evidence="7">Consists of a catalytic RNA component (M1 or rnpB) and a protein subunit.</text>
</comment>
<name>A0ABS5QEI8_9PROT</name>
<dbReference type="Gene3D" id="3.30.230.10">
    <property type="match status" value="1"/>
</dbReference>
<dbReference type="PANTHER" id="PTHR33992">
    <property type="entry name" value="RIBONUCLEASE P PROTEIN COMPONENT"/>
    <property type="match status" value="1"/>
</dbReference>
<keyword evidence="5 7" id="KW-0378">Hydrolase</keyword>
<protein>
    <recommendedName>
        <fullName evidence="7 8">Ribonuclease P protein component</fullName>
        <shortName evidence="7">RNase P protein</shortName>
        <shortName evidence="7">RNaseP protein</shortName>
        <ecNumber evidence="7 8">3.1.26.5</ecNumber>
    </recommendedName>
    <alternativeName>
        <fullName evidence="7">Protein C5</fullName>
    </alternativeName>
</protein>
<dbReference type="PANTHER" id="PTHR33992:SF1">
    <property type="entry name" value="RIBONUCLEASE P PROTEIN COMPONENT"/>
    <property type="match status" value="1"/>
</dbReference>
<evidence type="ECO:0000256" key="2">
    <source>
        <dbReference type="ARBA" id="ARBA00022694"/>
    </source>
</evidence>
<comment type="function">
    <text evidence="1 7">RNaseP catalyzes the removal of the 5'-leader sequence from pre-tRNA to produce the mature 5'-terminus. It can also cleave other RNA substrates such as 4.5S RNA. The protein component plays an auxiliary but essential role in vivo by binding to the 5'-leader sequence and broadening the substrate specificity of the ribozyme.</text>
</comment>
<dbReference type="PROSITE" id="PS00648">
    <property type="entry name" value="RIBONUCLEASE_P"/>
    <property type="match status" value="1"/>
</dbReference>
<sequence>MLGRLKRRAEFVKTAKAGRRAARDSLVLQALARPDDETRIGFTATKKIGNAVARNRAKRRLRAAARLSLGAAPPAGWNLVLIARDATGSCPFPRLLADLDGAMKKAGVPRPTGDGT</sequence>
<organism evidence="9 10">
    <name type="scientific">Roseococcus pinisoli</name>
    <dbReference type="NCBI Taxonomy" id="2835040"/>
    <lineage>
        <taxon>Bacteria</taxon>
        <taxon>Pseudomonadati</taxon>
        <taxon>Pseudomonadota</taxon>
        <taxon>Alphaproteobacteria</taxon>
        <taxon>Acetobacterales</taxon>
        <taxon>Roseomonadaceae</taxon>
        <taxon>Roseococcus</taxon>
    </lineage>
</organism>
<dbReference type="InterPro" id="IPR020539">
    <property type="entry name" value="RNase_P_CS"/>
</dbReference>
<evidence type="ECO:0000313" key="9">
    <source>
        <dbReference type="EMBL" id="MBS7812115.1"/>
    </source>
</evidence>
<dbReference type="HAMAP" id="MF_00227">
    <property type="entry name" value="RNase_P"/>
    <property type="match status" value="1"/>
</dbReference>
<evidence type="ECO:0000256" key="6">
    <source>
        <dbReference type="ARBA" id="ARBA00022884"/>
    </source>
</evidence>
<keyword evidence="4 7" id="KW-0255">Endonuclease</keyword>
<reference evidence="9 10" key="1">
    <citation type="submission" date="2021-05" db="EMBL/GenBank/DDBJ databases">
        <title>Roseococcus sp. XZZS9, whole genome shotgun sequencing project.</title>
        <authorList>
            <person name="Zhao G."/>
            <person name="Shen L."/>
        </authorList>
    </citation>
    <scope>NUCLEOTIDE SEQUENCE [LARGE SCALE GENOMIC DNA]</scope>
    <source>
        <strain evidence="9 10">XZZS9</strain>
    </source>
</reference>
<dbReference type="RefSeq" id="WP_213670747.1">
    <property type="nucleotide sequence ID" value="NZ_JAHCDA010000002.1"/>
</dbReference>